<dbReference type="AlphaFoldDB" id="A0A414KKV1"/>
<evidence type="ECO:0008006" key="3">
    <source>
        <dbReference type="Google" id="ProtNLM"/>
    </source>
</evidence>
<protein>
    <recommendedName>
        <fullName evidence="3">DUF2577 domain-containing protein</fullName>
    </recommendedName>
</protein>
<dbReference type="Proteomes" id="UP000283928">
    <property type="component" value="Unassembled WGS sequence"/>
</dbReference>
<evidence type="ECO:0000313" key="1">
    <source>
        <dbReference type="EMBL" id="RHE77521.1"/>
    </source>
</evidence>
<name>A0A414KKV1_9FIRM</name>
<proteinExistence type="predicted"/>
<accession>A0A414KKV1</accession>
<comment type="caution">
    <text evidence="1">The sequence shown here is derived from an EMBL/GenBank/DDBJ whole genome shotgun (WGS) entry which is preliminary data.</text>
</comment>
<dbReference type="EMBL" id="QSKO01000003">
    <property type="protein sequence ID" value="RHE77521.1"/>
    <property type="molecule type" value="Genomic_DNA"/>
</dbReference>
<organism evidence="1 2">
    <name type="scientific">Blautia obeum</name>
    <dbReference type="NCBI Taxonomy" id="40520"/>
    <lineage>
        <taxon>Bacteria</taxon>
        <taxon>Bacillati</taxon>
        <taxon>Bacillota</taxon>
        <taxon>Clostridia</taxon>
        <taxon>Lachnospirales</taxon>
        <taxon>Lachnospiraceae</taxon>
        <taxon>Blautia</taxon>
    </lineage>
</organism>
<reference evidence="1 2" key="1">
    <citation type="submission" date="2018-08" db="EMBL/GenBank/DDBJ databases">
        <title>A genome reference for cultivated species of the human gut microbiota.</title>
        <authorList>
            <person name="Zou Y."/>
            <person name="Xue W."/>
            <person name="Luo G."/>
        </authorList>
    </citation>
    <scope>NUCLEOTIDE SEQUENCE [LARGE SCALE GENOMIC DNA]</scope>
    <source>
        <strain evidence="1 2">AM27-32LB</strain>
    </source>
</reference>
<evidence type="ECO:0000313" key="2">
    <source>
        <dbReference type="Proteomes" id="UP000283928"/>
    </source>
</evidence>
<gene>
    <name evidence="1" type="ORF">DW723_03065</name>
</gene>
<sequence>MEKNGMEKLAKVLDSRMGEHSGGGFSFDFGVIKKDYSLVSNTFPLPIPKKDYSVCRLLANLSTNVSGGTHGGHNSGTGSHSHKVVMPKLKPGDRVLIVWVEGEPVVIDVVVKASGL</sequence>